<feature type="compositionally biased region" description="Low complexity" evidence="1">
    <location>
        <begin position="427"/>
        <end position="439"/>
    </location>
</feature>
<dbReference type="PATRIC" id="fig|1125779.3.peg.2122"/>
<evidence type="ECO:0000313" key="3">
    <source>
        <dbReference type="Proteomes" id="UP000014408"/>
    </source>
</evidence>
<reference evidence="2 3" key="1">
    <citation type="submission" date="2013-05" db="EMBL/GenBank/DDBJ databases">
        <title>The Genome Sequence of Corynebacterium pyruviciproducens 1773O (ATCC BAA-1742).</title>
        <authorList>
            <consortium name="The Broad Institute Genomics Platform"/>
            <person name="Earl A."/>
            <person name="Ward D."/>
            <person name="Feldgarden M."/>
            <person name="Gevers D."/>
            <person name="Tong J."/>
            <person name="Walker B."/>
            <person name="Young S."/>
            <person name="Zeng Q."/>
            <person name="Gargeya S."/>
            <person name="Fitzgerald M."/>
            <person name="Haas B."/>
            <person name="Abouelleil A."/>
            <person name="Allen A.W."/>
            <person name="Alvarado L."/>
            <person name="Arachchi H.M."/>
            <person name="Berlin A.M."/>
            <person name="Chapman S.B."/>
            <person name="Gainer-Dewar J."/>
            <person name="Goldberg J."/>
            <person name="Griggs A."/>
            <person name="Gujja S."/>
            <person name="Hansen M."/>
            <person name="Howarth C."/>
            <person name="Imamovic A."/>
            <person name="Ireland A."/>
            <person name="Larimer J."/>
            <person name="McCowan C."/>
            <person name="Murphy C."/>
            <person name="Pearson M."/>
            <person name="Poon T.W."/>
            <person name="Priest M."/>
            <person name="Roberts A."/>
            <person name="Saif S."/>
            <person name="Shea T."/>
            <person name="Sisk P."/>
            <person name="Sykes S."/>
            <person name="Wortman J."/>
            <person name="Nusbaum C."/>
            <person name="Birren B."/>
        </authorList>
    </citation>
    <scope>NUCLEOTIDE SEQUENCE [LARGE SCALE GENOMIC DNA]</scope>
    <source>
        <strain evidence="2 3">ATCC BAA-1742</strain>
    </source>
</reference>
<feature type="compositionally biased region" description="Pro residues" evidence="1">
    <location>
        <begin position="440"/>
        <end position="461"/>
    </location>
</feature>
<comment type="caution">
    <text evidence="2">The sequence shown here is derived from an EMBL/GenBank/DDBJ whole genome shotgun (WGS) entry which is preliminary data.</text>
</comment>
<name>S2Z0I9_9CORY</name>
<feature type="compositionally biased region" description="Low complexity" evidence="1">
    <location>
        <begin position="285"/>
        <end position="295"/>
    </location>
</feature>
<feature type="region of interest" description="Disordered" evidence="1">
    <location>
        <begin position="427"/>
        <end position="528"/>
    </location>
</feature>
<evidence type="ECO:0000313" key="2">
    <source>
        <dbReference type="EMBL" id="EPD67765.1"/>
    </source>
</evidence>
<dbReference type="AlphaFoldDB" id="S2Z0I9"/>
<dbReference type="STRING" id="1125779.HMPREF1219_02178"/>
<dbReference type="EMBL" id="ATBY01000017">
    <property type="protein sequence ID" value="EPD67765.1"/>
    <property type="molecule type" value="Genomic_DNA"/>
</dbReference>
<proteinExistence type="predicted"/>
<dbReference type="HOGENOM" id="CLU_515554_0_0_11"/>
<sequence>MATAGAYAEAADTMTQAAGGLWVPKHSAAEVEKHTSRTRGASYSLLRRGASFLRPRNRRSKEGLGSYLFEMIFESVFFSIFNFAGNAVVGWLEKVFHRSKKGEKDSDDAGKEAEEVADTARDIDEDTAKEILRVTTETNDAVKKLASTLSGANRDDDPEAYDACVRAGGQLIDATGDCVIDLCRARDESLGKCYDTYIESNKNRAGADGVSGACEAPQVICHTETTPAACPPATTPPTVVSDGCATAPTAPTATTVTTVPTAPTVTSAPAVTPASAPTPVPTATPVPTVTVPPAVDKQETVTTRPVAVEEPRREEKLEKQSVREGTGTTVKLTVNCGCEGEMDSPDAETHEKHGADTSPEPAADTHTHTEADSSEPKDTTPDSGKDTGTGFGAQGILAGLVGLGAGILLAQFLHDNLGDLLNNLTPDAAETPPASEAAPAPEPVKPAPVAAPEPAPAPEPVKPAAAPSVTSAPPVTSAPAPAPAPSVTSAPAPAGPAVATGAPTTSGVASSAPAPTRLAGGARKAGAW</sequence>
<feature type="compositionally biased region" description="Basic and acidic residues" evidence="1">
    <location>
        <begin position="363"/>
        <end position="385"/>
    </location>
</feature>
<feature type="region of interest" description="Disordered" evidence="1">
    <location>
        <begin position="269"/>
        <end position="388"/>
    </location>
</feature>
<organism evidence="2 3">
    <name type="scientific">Corynebacterium pyruviciproducens ATCC BAA-1742</name>
    <dbReference type="NCBI Taxonomy" id="1125779"/>
    <lineage>
        <taxon>Bacteria</taxon>
        <taxon>Bacillati</taxon>
        <taxon>Actinomycetota</taxon>
        <taxon>Actinomycetes</taxon>
        <taxon>Mycobacteriales</taxon>
        <taxon>Corynebacteriaceae</taxon>
        <taxon>Corynebacterium</taxon>
    </lineage>
</organism>
<accession>S2Z0I9</accession>
<gene>
    <name evidence="2" type="ORF">HMPREF1219_02178</name>
</gene>
<dbReference type="RefSeq" id="WP_016458913.1">
    <property type="nucleotide sequence ID" value="NZ_KE150448.1"/>
</dbReference>
<evidence type="ECO:0000256" key="1">
    <source>
        <dbReference type="SAM" id="MobiDB-lite"/>
    </source>
</evidence>
<feature type="compositionally biased region" description="Basic and acidic residues" evidence="1">
    <location>
        <begin position="307"/>
        <end position="322"/>
    </location>
</feature>
<protein>
    <submittedName>
        <fullName evidence="2">Uncharacterized protein</fullName>
    </submittedName>
</protein>
<dbReference type="Proteomes" id="UP000014408">
    <property type="component" value="Unassembled WGS sequence"/>
</dbReference>
<keyword evidence="3" id="KW-1185">Reference proteome</keyword>
<feature type="compositionally biased region" description="Low complexity" evidence="1">
    <location>
        <begin position="462"/>
        <end position="516"/>
    </location>
</feature>